<dbReference type="AlphaFoldDB" id="A0A6P2GVZ0"/>
<sequence>MNTVFLLMAEFGPRAVIPIDEVRKSYFSHLELDKLLRKISLGEIALPLVRIERSAKSAKGVYVQDLADYIDAQRAAAVKERDQLAA</sequence>
<evidence type="ECO:0000313" key="2">
    <source>
        <dbReference type="Proteomes" id="UP000494170"/>
    </source>
</evidence>
<name>A0A6P2GVZ0_BURL3</name>
<dbReference type="InterPro" id="IPR020518">
    <property type="entry name" value="Tscrpt_reg_PrtN"/>
</dbReference>
<accession>A0A6P2GVZ0</accession>
<dbReference type="Proteomes" id="UP000494170">
    <property type="component" value="Unassembled WGS sequence"/>
</dbReference>
<dbReference type="EMBL" id="CABVPY010000001">
    <property type="protein sequence ID" value="VWB08651.1"/>
    <property type="molecule type" value="Genomic_DNA"/>
</dbReference>
<dbReference type="GO" id="GO:0006355">
    <property type="term" value="P:regulation of DNA-templated transcription"/>
    <property type="evidence" value="ECO:0007669"/>
    <property type="project" value="InterPro"/>
</dbReference>
<gene>
    <name evidence="1" type="ORF">BLA6863_00228</name>
</gene>
<protein>
    <submittedName>
        <fullName evidence="1">Pyocin activator protein PrtN</fullName>
    </submittedName>
</protein>
<proteinExistence type="predicted"/>
<dbReference type="Pfam" id="PF11112">
    <property type="entry name" value="PyocinActivator"/>
    <property type="match status" value="1"/>
</dbReference>
<organism evidence="1 2">
    <name type="scientific">Burkholderia lata (strain ATCC 17760 / DSM 23089 / LMG 22485 / NCIMB 9086 / R18194 / 383)</name>
    <dbReference type="NCBI Taxonomy" id="482957"/>
    <lineage>
        <taxon>Bacteria</taxon>
        <taxon>Pseudomonadati</taxon>
        <taxon>Pseudomonadota</taxon>
        <taxon>Betaproteobacteria</taxon>
        <taxon>Burkholderiales</taxon>
        <taxon>Burkholderiaceae</taxon>
        <taxon>Burkholderia</taxon>
        <taxon>Burkholderia cepacia complex</taxon>
    </lineage>
</organism>
<evidence type="ECO:0000313" key="1">
    <source>
        <dbReference type="EMBL" id="VWB08651.1"/>
    </source>
</evidence>
<reference evidence="1 2" key="1">
    <citation type="submission" date="2019-09" db="EMBL/GenBank/DDBJ databases">
        <authorList>
            <person name="Depoorter E."/>
        </authorList>
    </citation>
    <scope>NUCLEOTIDE SEQUENCE [LARGE SCALE GENOMIC DNA]</scope>
    <source>
        <strain evidence="1">LMG 6863</strain>
    </source>
</reference>
<dbReference type="RefSeq" id="WP_174936831.1">
    <property type="nucleotide sequence ID" value="NZ_CABVPY010000001.1"/>
</dbReference>